<evidence type="ECO:0000313" key="2">
    <source>
        <dbReference type="EMBL" id="OVA09216.1"/>
    </source>
</evidence>
<feature type="domain" description="F-box" evidence="1">
    <location>
        <begin position="23"/>
        <end position="70"/>
    </location>
</feature>
<sequence length="453" mass="52918">MHHQGRNRLFKKQKKIWRRVQKGSMENLLPAEITLDIFSRLPAESVLECKRVCKTWRTLLCDTHFPYMHLERRRQLLKQPDDQYYKHNAGTNIINGGGVVAKEGLGLLFWIQFLDDCRVGLYYGQYDENKIDEQYSYKTLTKINHPLINRPNNSYVMVGSCNGLFCFTEPVYPIDDPVYICNPIAREYVNLPRLDNISMRKYGWHSQNMVCGFGYGPSSNEYKVVRIYFCVDQPMGQVQVYTLGSGSGWRNKGKIPWSLSTFNRRVFDPPASPGILANEALHWMDYKEGKIVAFDLADEEFYVVTQPPCFLPAGYNEYKHCFQLQELGGCLCVVHQVRGERVDIWSLKKTKNSTSNKMNEQEEYLSWTWSREYSIRWEGRYLDSYEPFALTKSGAVLLWWNKSILSRYDPKTETLKMVITELGDMMLLYFEAIPHMNSFVSLKALGERCKTRR</sequence>
<name>A0A200QFH4_MACCD</name>
<dbReference type="NCBIfam" id="TIGR01640">
    <property type="entry name" value="F_box_assoc_1"/>
    <property type="match status" value="1"/>
</dbReference>
<dbReference type="SUPFAM" id="SSF81383">
    <property type="entry name" value="F-box domain"/>
    <property type="match status" value="1"/>
</dbReference>
<evidence type="ECO:0000313" key="3">
    <source>
        <dbReference type="Proteomes" id="UP000195402"/>
    </source>
</evidence>
<dbReference type="AlphaFoldDB" id="A0A200QFH4"/>
<organism evidence="2 3">
    <name type="scientific">Macleaya cordata</name>
    <name type="common">Five-seeded plume-poppy</name>
    <name type="synonym">Bocconia cordata</name>
    <dbReference type="NCBI Taxonomy" id="56857"/>
    <lineage>
        <taxon>Eukaryota</taxon>
        <taxon>Viridiplantae</taxon>
        <taxon>Streptophyta</taxon>
        <taxon>Embryophyta</taxon>
        <taxon>Tracheophyta</taxon>
        <taxon>Spermatophyta</taxon>
        <taxon>Magnoliopsida</taxon>
        <taxon>Ranunculales</taxon>
        <taxon>Papaveraceae</taxon>
        <taxon>Papaveroideae</taxon>
        <taxon>Macleaya</taxon>
    </lineage>
</organism>
<dbReference type="OrthoDB" id="610337at2759"/>
<dbReference type="FunCoup" id="A0A200QFH4">
    <property type="interactions" value="420"/>
</dbReference>
<dbReference type="PROSITE" id="PS50181">
    <property type="entry name" value="FBOX"/>
    <property type="match status" value="1"/>
</dbReference>
<dbReference type="PANTHER" id="PTHR31672:SF13">
    <property type="entry name" value="F-BOX PROTEIN CPR30-LIKE"/>
    <property type="match status" value="1"/>
</dbReference>
<dbReference type="SMART" id="SM00256">
    <property type="entry name" value="FBOX"/>
    <property type="match status" value="1"/>
</dbReference>
<dbReference type="InterPro" id="IPR001810">
    <property type="entry name" value="F-box_dom"/>
</dbReference>
<dbReference type="InParanoid" id="A0A200QFH4"/>
<dbReference type="InterPro" id="IPR013187">
    <property type="entry name" value="F-box-assoc_dom_typ3"/>
</dbReference>
<dbReference type="EMBL" id="MVGT01002164">
    <property type="protein sequence ID" value="OVA09216.1"/>
    <property type="molecule type" value="Genomic_DNA"/>
</dbReference>
<accession>A0A200QFH4</accession>
<dbReference type="InterPro" id="IPR017451">
    <property type="entry name" value="F-box-assoc_interact_dom"/>
</dbReference>
<dbReference type="Gene3D" id="1.20.1280.50">
    <property type="match status" value="1"/>
</dbReference>
<dbReference type="PANTHER" id="PTHR31672">
    <property type="entry name" value="BNACNNG10540D PROTEIN"/>
    <property type="match status" value="1"/>
</dbReference>
<comment type="caution">
    <text evidence="2">The sequence shown here is derived from an EMBL/GenBank/DDBJ whole genome shotgun (WGS) entry which is preliminary data.</text>
</comment>
<reference evidence="2 3" key="1">
    <citation type="journal article" date="2017" name="Mol. Plant">
        <title>The Genome of Medicinal Plant Macleaya cordata Provides New Insights into Benzylisoquinoline Alkaloids Metabolism.</title>
        <authorList>
            <person name="Liu X."/>
            <person name="Liu Y."/>
            <person name="Huang P."/>
            <person name="Ma Y."/>
            <person name="Qing Z."/>
            <person name="Tang Q."/>
            <person name="Cao H."/>
            <person name="Cheng P."/>
            <person name="Zheng Y."/>
            <person name="Yuan Z."/>
            <person name="Zhou Y."/>
            <person name="Liu J."/>
            <person name="Tang Z."/>
            <person name="Zhuo Y."/>
            <person name="Zhang Y."/>
            <person name="Yu L."/>
            <person name="Huang J."/>
            <person name="Yang P."/>
            <person name="Peng Q."/>
            <person name="Zhang J."/>
            <person name="Jiang W."/>
            <person name="Zhang Z."/>
            <person name="Lin K."/>
            <person name="Ro D.K."/>
            <person name="Chen X."/>
            <person name="Xiong X."/>
            <person name="Shang Y."/>
            <person name="Huang S."/>
            <person name="Zeng J."/>
        </authorList>
    </citation>
    <scope>NUCLEOTIDE SEQUENCE [LARGE SCALE GENOMIC DNA]</scope>
    <source>
        <strain evidence="3">cv. BLH2017</strain>
        <tissue evidence="2">Root</tissue>
    </source>
</reference>
<dbReference type="InterPro" id="IPR050796">
    <property type="entry name" value="SCF_F-box_component"/>
</dbReference>
<protein>
    <submittedName>
        <fullName evidence="2">F-box domain</fullName>
    </submittedName>
</protein>
<dbReference type="Pfam" id="PF08268">
    <property type="entry name" value="FBA_3"/>
    <property type="match status" value="1"/>
</dbReference>
<gene>
    <name evidence="2" type="ORF">BVC80_659g49</name>
</gene>
<dbReference type="InterPro" id="IPR036047">
    <property type="entry name" value="F-box-like_dom_sf"/>
</dbReference>
<dbReference type="Proteomes" id="UP000195402">
    <property type="component" value="Unassembled WGS sequence"/>
</dbReference>
<dbReference type="Pfam" id="PF12937">
    <property type="entry name" value="F-box-like"/>
    <property type="match status" value="1"/>
</dbReference>
<dbReference type="STRING" id="56857.A0A200QFH4"/>
<evidence type="ECO:0000259" key="1">
    <source>
        <dbReference type="PROSITE" id="PS50181"/>
    </source>
</evidence>
<keyword evidence="3" id="KW-1185">Reference proteome</keyword>
<proteinExistence type="predicted"/>